<evidence type="ECO:0000256" key="1">
    <source>
        <dbReference type="SAM" id="MobiDB-lite"/>
    </source>
</evidence>
<feature type="region of interest" description="Disordered" evidence="1">
    <location>
        <begin position="49"/>
        <end position="80"/>
    </location>
</feature>
<accession>A0ABN9RFV4</accession>
<organism evidence="2 3">
    <name type="scientific">Prorocentrum cordatum</name>
    <dbReference type="NCBI Taxonomy" id="2364126"/>
    <lineage>
        <taxon>Eukaryota</taxon>
        <taxon>Sar</taxon>
        <taxon>Alveolata</taxon>
        <taxon>Dinophyceae</taxon>
        <taxon>Prorocentrales</taxon>
        <taxon>Prorocentraceae</taxon>
        <taxon>Prorocentrum</taxon>
    </lineage>
</organism>
<feature type="compositionally biased region" description="Low complexity" evidence="1">
    <location>
        <begin position="63"/>
        <end position="72"/>
    </location>
</feature>
<dbReference type="EMBL" id="CAUYUJ010006602">
    <property type="protein sequence ID" value="CAK0817932.1"/>
    <property type="molecule type" value="Genomic_DNA"/>
</dbReference>
<evidence type="ECO:0000313" key="2">
    <source>
        <dbReference type="EMBL" id="CAK0817932.1"/>
    </source>
</evidence>
<comment type="caution">
    <text evidence="2">The sequence shown here is derived from an EMBL/GenBank/DDBJ whole genome shotgun (WGS) entry which is preliminary data.</text>
</comment>
<sequence>MSLMAQMTKEEFFAQMNSTINQRLDAKLSPIQDQVGRLEDTVAQHSKQFRELQAKVDKQQTQAPGQSSTPGTSSGGGASGQFHAEHVLLKNFASWETRKQTGIDRAAVEQLLTHLNTVVPSSTQSHMDIGKMKLAQYTYNGRNVWVQAQRIPWIQKRYSSFGRVRAFLQNVIEQIDGVEPMRIGCTWQPDFLITATEDDQDQKGDPWEAGFIDEHGGRHFNDQWTKEKRGYEADTLKSKLR</sequence>
<dbReference type="Proteomes" id="UP001189429">
    <property type="component" value="Unassembled WGS sequence"/>
</dbReference>
<gene>
    <name evidence="2" type="ORF">PCOR1329_LOCUS20372</name>
</gene>
<keyword evidence="3" id="KW-1185">Reference proteome</keyword>
<feature type="compositionally biased region" description="Basic and acidic residues" evidence="1">
    <location>
        <begin position="49"/>
        <end position="58"/>
    </location>
</feature>
<feature type="non-terminal residue" evidence="2">
    <location>
        <position position="241"/>
    </location>
</feature>
<name>A0ABN9RFV4_9DINO</name>
<protein>
    <submittedName>
        <fullName evidence="2">Uncharacterized protein</fullName>
    </submittedName>
</protein>
<reference evidence="2" key="1">
    <citation type="submission" date="2023-10" db="EMBL/GenBank/DDBJ databases">
        <authorList>
            <person name="Chen Y."/>
            <person name="Shah S."/>
            <person name="Dougan E. K."/>
            <person name="Thang M."/>
            <person name="Chan C."/>
        </authorList>
    </citation>
    <scope>NUCLEOTIDE SEQUENCE [LARGE SCALE GENOMIC DNA]</scope>
</reference>
<feature type="compositionally biased region" description="Basic and acidic residues" evidence="1">
    <location>
        <begin position="201"/>
        <end position="224"/>
    </location>
</feature>
<feature type="region of interest" description="Disordered" evidence="1">
    <location>
        <begin position="198"/>
        <end position="224"/>
    </location>
</feature>
<proteinExistence type="predicted"/>
<evidence type="ECO:0000313" key="3">
    <source>
        <dbReference type="Proteomes" id="UP001189429"/>
    </source>
</evidence>